<evidence type="ECO:0000256" key="1">
    <source>
        <dbReference type="ARBA" id="ARBA00010558"/>
    </source>
</evidence>
<comment type="similarity">
    <text evidence="1">Belongs to the protease inhibitor I11 (ecotin) family.</text>
</comment>
<dbReference type="OrthoDB" id="271632at2759"/>
<sequence>MMSYCKIEAPYPSVEPGEKRIIFALDPKGDDAERDYYMLQLIPGRMLELSANDGAGDAALDGTIERLTVEGWDAPFFRVKLAKEATSESMPIHDGNHSETVRKFVGMSGTPLFPYASCYPVVVYLPDDAELHYSIWGGAEQMQAATE</sequence>
<evidence type="ECO:0000313" key="2">
    <source>
        <dbReference type="EMBL" id="KAG5482813.1"/>
    </source>
</evidence>
<gene>
    <name evidence="2" type="ORF">LSCM1_06843</name>
</gene>
<proteinExistence type="inferred from homology"/>
<dbReference type="SUPFAM" id="SSF49772">
    <property type="entry name" value="Ecotin, trypsin inhibitor"/>
    <property type="match status" value="1"/>
</dbReference>
<comment type="caution">
    <text evidence="2">The sequence shown here is derived from an EMBL/GenBank/DDBJ whole genome shotgun (WGS) entry which is preliminary data.</text>
</comment>
<dbReference type="InterPro" id="IPR036198">
    <property type="entry name" value="Ecotin_sf"/>
</dbReference>
<dbReference type="GeneID" id="92516760"/>
<dbReference type="GO" id="GO:0004867">
    <property type="term" value="F:serine-type endopeptidase inhibitor activity"/>
    <property type="evidence" value="ECO:0007669"/>
    <property type="project" value="InterPro"/>
</dbReference>
<evidence type="ECO:0000313" key="3">
    <source>
        <dbReference type="Proteomes" id="UP000673552"/>
    </source>
</evidence>
<reference evidence="3" key="1">
    <citation type="journal article" date="2021" name="Microbiol. Resour. Announc.">
        <title>LGAAP: Leishmaniinae Genome Assembly and Annotation Pipeline.</title>
        <authorList>
            <person name="Almutairi H."/>
            <person name="Urbaniak M.D."/>
            <person name="Bates M.D."/>
            <person name="Jariyapan N."/>
            <person name="Kwakye-Nuako G."/>
            <person name="Thomaz-Soccol V."/>
            <person name="Al-Salem W.S."/>
            <person name="Dillon R.J."/>
            <person name="Bates P.A."/>
            <person name="Gatherer D."/>
        </authorList>
    </citation>
    <scope>NUCLEOTIDE SEQUENCE [LARGE SCALE GENOMIC DNA]</scope>
</reference>
<dbReference type="PANTHER" id="PTHR35890:SF3">
    <property type="entry name" value="ECOTIN"/>
    <property type="match status" value="1"/>
</dbReference>
<evidence type="ECO:0008006" key="4">
    <source>
        <dbReference type="Google" id="ProtNLM"/>
    </source>
</evidence>
<name>A0A836KYQ5_9TRYP</name>
<reference evidence="3" key="2">
    <citation type="journal article" date="2021" name="Sci. Data">
        <title>Chromosome-scale genome sequencing, assembly and annotation of six genomes from subfamily Leishmaniinae.</title>
        <authorList>
            <person name="Almutairi H."/>
            <person name="Urbaniak M.D."/>
            <person name="Bates M.D."/>
            <person name="Jariyapan N."/>
            <person name="Kwakye-Nuako G."/>
            <person name="Thomaz Soccol V."/>
            <person name="Al-Salem W.S."/>
            <person name="Dillon R.J."/>
            <person name="Bates P.A."/>
            <person name="Gatherer D."/>
        </authorList>
    </citation>
    <scope>NUCLEOTIDE SEQUENCE [LARGE SCALE GENOMIC DNA]</scope>
</reference>
<dbReference type="PANTHER" id="PTHR35890">
    <property type="match status" value="1"/>
</dbReference>
<dbReference type="AlphaFoldDB" id="A0A836KYQ5"/>
<dbReference type="Pfam" id="PF03974">
    <property type="entry name" value="Ecotin"/>
    <property type="match status" value="1"/>
</dbReference>
<dbReference type="EMBL" id="JAFEUZ010000015">
    <property type="protein sequence ID" value="KAG5482813.1"/>
    <property type="molecule type" value="Genomic_DNA"/>
</dbReference>
<protein>
    <recommendedName>
        <fullName evidence="4">Ecotin</fullName>
    </recommendedName>
</protein>
<dbReference type="Gene3D" id="2.60.40.550">
    <property type="entry name" value="Ecotin"/>
    <property type="match status" value="1"/>
</dbReference>
<keyword evidence="3" id="KW-1185">Reference proteome</keyword>
<dbReference type="Proteomes" id="UP000673552">
    <property type="component" value="Unassembled WGS sequence"/>
</dbReference>
<organism evidence="2 3">
    <name type="scientific">Leishmania martiniquensis</name>
    <dbReference type="NCBI Taxonomy" id="1580590"/>
    <lineage>
        <taxon>Eukaryota</taxon>
        <taxon>Discoba</taxon>
        <taxon>Euglenozoa</taxon>
        <taxon>Kinetoplastea</taxon>
        <taxon>Metakinetoplastina</taxon>
        <taxon>Trypanosomatida</taxon>
        <taxon>Trypanosomatidae</taxon>
        <taxon>Leishmaniinae</taxon>
        <taxon>Leishmania</taxon>
    </lineage>
</organism>
<dbReference type="RefSeq" id="XP_067179919.1">
    <property type="nucleotide sequence ID" value="XM_067324248.1"/>
</dbReference>
<accession>A0A836KYQ5</accession>
<dbReference type="KEGG" id="lmat:92516760"/>
<dbReference type="InterPro" id="IPR005658">
    <property type="entry name" value="Prot_inh_ecotin"/>
</dbReference>